<evidence type="ECO:0000313" key="3">
    <source>
        <dbReference type="EMBL" id="MQY15848.1"/>
    </source>
</evidence>
<dbReference type="Proteomes" id="UP000466345">
    <property type="component" value="Unassembled WGS sequence"/>
</dbReference>
<protein>
    <recommendedName>
        <fullName evidence="5">Septum formation-related domain-containing protein</fullName>
    </recommendedName>
</protein>
<organism evidence="3 4">
    <name type="scientific">Streptomyces smaragdinus</name>
    <dbReference type="NCBI Taxonomy" id="2585196"/>
    <lineage>
        <taxon>Bacteria</taxon>
        <taxon>Bacillati</taxon>
        <taxon>Actinomycetota</taxon>
        <taxon>Actinomycetes</taxon>
        <taxon>Kitasatosporales</taxon>
        <taxon>Streptomycetaceae</taxon>
        <taxon>Streptomyces</taxon>
    </lineage>
</organism>
<feature type="compositionally biased region" description="Basic and acidic residues" evidence="1">
    <location>
        <begin position="104"/>
        <end position="114"/>
    </location>
</feature>
<keyword evidence="2" id="KW-0812">Transmembrane</keyword>
<feature type="region of interest" description="Disordered" evidence="1">
    <location>
        <begin position="1"/>
        <end position="74"/>
    </location>
</feature>
<sequence>MSYPPPPGPNDQPSQPPAGGFGPPGSFGPPEQPTVQAPGGYGYPGAPGGPGYPGGGGGYPGPGGPYPPQQPEGGNGPKIAAAVIIGALLVAAIVVSVVLLTHTDDKGDDADGKHSPTPTDTATGDPSTDPTDSASPTPSESESETALPTGDPTDPFIPYVVLEPGTCFDHPLLDSSVKIVERRKCTEPHDGQVITNHTLTGEFKTEKLLQDKVLELCKKDANERLQTIGDGRFYYFYALYPRLASYQYQNQDVVSCALTLSNSKDGKKLDAPLSGS</sequence>
<gene>
    <name evidence="3" type="ORF">SRB5_60390</name>
</gene>
<reference evidence="3 4" key="1">
    <citation type="submission" date="2019-10" db="EMBL/GenBank/DDBJ databases">
        <title>Streptomyces smaragdinus sp. nov. and Streptomyces fabii sp. nov., isolated from the gut of fungus growing-termite Macrotermes natalensis.</title>
        <authorList>
            <person name="Schwitalla J."/>
            <person name="Benndorf R."/>
            <person name="Martin K."/>
            <person name="De Beer W."/>
            <person name="Kaster A.-K."/>
            <person name="Vollmers J."/>
            <person name="Poulsen M."/>
            <person name="Beemelmanns C."/>
        </authorList>
    </citation>
    <scope>NUCLEOTIDE SEQUENCE [LARGE SCALE GENOMIC DNA]</scope>
    <source>
        <strain evidence="3 4">RB5</strain>
    </source>
</reference>
<dbReference type="AlphaFoldDB" id="A0A7K0CQT0"/>
<proteinExistence type="predicted"/>
<accession>A0A7K0CQT0</accession>
<keyword evidence="2" id="KW-1133">Transmembrane helix</keyword>
<feature type="region of interest" description="Disordered" evidence="1">
    <location>
        <begin position="104"/>
        <end position="155"/>
    </location>
</feature>
<comment type="caution">
    <text evidence="3">The sequence shown here is derived from an EMBL/GenBank/DDBJ whole genome shotgun (WGS) entry which is preliminary data.</text>
</comment>
<dbReference type="EMBL" id="WEGJ01000040">
    <property type="protein sequence ID" value="MQY15848.1"/>
    <property type="molecule type" value="Genomic_DNA"/>
</dbReference>
<feature type="transmembrane region" description="Helical" evidence="2">
    <location>
        <begin position="79"/>
        <end position="100"/>
    </location>
</feature>
<name>A0A7K0CQT0_9ACTN</name>
<feature type="compositionally biased region" description="Gly residues" evidence="1">
    <location>
        <begin position="39"/>
        <end position="61"/>
    </location>
</feature>
<dbReference type="RefSeq" id="WP_153456645.1">
    <property type="nucleotide sequence ID" value="NZ_WEGJ01000040.1"/>
</dbReference>
<evidence type="ECO:0000256" key="1">
    <source>
        <dbReference type="SAM" id="MobiDB-lite"/>
    </source>
</evidence>
<feature type="compositionally biased region" description="Low complexity" evidence="1">
    <location>
        <begin position="115"/>
        <end position="149"/>
    </location>
</feature>
<evidence type="ECO:0008006" key="5">
    <source>
        <dbReference type="Google" id="ProtNLM"/>
    </source>
</evidence>
<feature type="compositionally biased region" description="Pro residues" evidence="1">
    <location>
        <begin position="1"/>
        <end position="16"/>
    </location>
</feature>
<dbReference type="OrthoDB" id="3854759at2"/>
<keyword evidence="4" id="KW-1185">Reference proteome</keyword>
<evidence type="ECO:0000313" key="4">
    <source>
        <dbReference type="Proteomes" id="UP000466345"/>
    </source>
</evidence>
<evidence type="ECO:0000256" key="2">
    <source>
        <dbReference type="SAM" id="Phobius"/>
    </source>
</evidence>
<keyword evidence="2" id="KW-0472">Membrane</keyword>